<evidence type="ECO:0000256" key="6">
    <source>
        <dbReference type="RuleBase" id="RU003651"/>
    </source>
</evidence>
<keyword evidence="7" id="KW-0963">Cytoplasm</keyword>
<keyword evidence="5 7" id="KW-0653">Protein transport</keyword>
<evidence type="ECO:0000313" key="10">
    <source>
        <dbReference type="Proteomes" id="UP001141253"/>
    </source>
</evidence>
<comment type="function">
    <text evidence="7">Required for vesicle-mediated transport. Catalyzes the fusion of transport vesicles within the Golgi cisternae. Is also required for transport from the endoplasmic reticulum to the Golgi stack. Seems to function as a fusion protein required for the delivery of cargo proteins to all compartments of the Golgi stack independent of vesicle origin.</text>
</comment>
<comment type="catalytic activity">
    <reaction evidence="7">
        <text>ATP + H2O = ADP + phosphate + H(+)</text>
        <dbReference type="Rhea" id="RHEA:13065"/>
        <dbReference type="ChEBI" id="CHEBI:15377"/>
        <dbReference type="ChEBI" id="CHEBI:15378"/>
        <dbReference type="ChEBI" id="CHEBI:30616"/>
        <dbReference type="ChEBI" id="CHEBI:43474"/>
        <dbReference type="ChEBI" id="CHEBI:456216"/>
        <dbReference type="EC" id="3.6.4.6"/>
    </reaction>
</comment>
<keyword evidence="10" id="KW-1185">Reference proteome</keyword>
<evidence type="ECO:0000259" key="8">
    <source>
        <dbReference type="SMART" id="SM00382"/>
    </source>
</evidence>
<keyword evidence="2 7" id="KW-0813">Transport</keyword>
<evidence type="ECO:0000256" key="5">
    <source>
        <dbReference type="ARBA" id="ARBA00022927"/>
    </source>
</evidence>
<feature type="domain" description="AAA+ ATPase" evidence="8">
    <location>
        <begin position="102"/>
        <end position="249"/>
    </location>
</feature>
<comment type="caution">
    <text evidence="9">The sequence shown here is derived from an EMBL/GenBank/DDBJ whole genome shotgun (WGS) entry which is preliminary data.</text>
</comment>
<dbReference type="SUPFAM" id="SSF52540">
    <property type="entry name" value="P-loop containing nucleoside triphosphate hydrolases"/>
    <property type="match status" value="1"/>
</dbReference>
<comment type="similarity">
    <text evidence="1 6">Belongs to the AAA ATPase family.</text>
</comment>
<keyword evidence="7" id="KW-0378">Hydrolase</keyword>
<dbReference type="Gene3D" id="3.40.50.300">
    <property type="entry name" value="P-loop containing nucleotide triphosphate hydrolases"/>
    <property type="match status" value="1"/>
</dbReference>
<evidence type="ECO:0000256" key="1">
    <source>
        <dbReference type="ARBA" id="ARBA00006914"/>
    </source>
</evidence>
<reference evidence="9" key="1">
    <citation type="submission" date="2022-10" db="EMBL/GenBank/DDBJ databases">
        <authorList>
            <person name="Hyden B.L."/>
            <person name="Feng K."/>
            <person name="Yates T."/>
            <person name="Jawdy S."/>
            <person name="Smart L.B."/>
            <person name="Muchero W."/>
        </authorList>
    </citation>
    <scope>NUCLEOTIDE SEQUENCE</scope>
    <source>
        <tissue evidence="9">Shoot tip</tissue>
    </source>
</reference>
<comment type="subcellular location">
    <subcellularLocation>
        <location evidence="7">Cytoplasm</location>
    </subcellularLocation>
</comment>
<dbReference type="Pfam" id="PF00004">
    <property type="entry name" value="AAA"/>
    <property type="match status" value="1"/>
</dbReference>
<dbReference type="PANTHER" id="PTHR23078:SF3">
    <property type="entry name" value="VESICLE-FUSING ATPASE"/>
    <property type="match status" value="1"/>
</dbReference>
<sequence length="310" mass="34403">METITYLQSLKPLWRDGKILMALREELFASDTYIVFEASNSSGIKIVNQREAASSNIFRQKEFNLQSLGIGGLGAEFADIFRRAFASRVFPPHVTSKLGIKHVKGMLLFGPPGTGKTLMARQIGKMLNGREPKIVNGPEVLSKFVGETEKNVRDLFADAENDQRTNGDQSELHVIIFDEIDAICKSRGSTRDGTGVHDSIVNQLLTKIDGVESLNNVLLIGMTNRKDLLDEALLRPGRLEVQVEISLPDENGRLQILQIHTNKMKENSFLAPDVNLQELAARTKNYSGAELEGVVKECSIICFESTTKSR</sequence>
<dbReference type="PROSITE" id="PS00674">
    <property type="entry name" value="AAA"/>
    <property type="match status" value="1"/>
</dbReference>
<keyword evidence="4 6" id="KW-0067">ATP-binding</keyword>
<name>A0ABQ9CB42_9ROSI</name>
<evidence type="ECO:0000256" key="2">
    <source>
        <dbReference type="ARBA" id="ARBA00022448"/>
    </source>
</evidence>
<keyword evidence="7" id="KW-0460">Magnesium</keyword>
<dbReference type="SMART" id="SM00382">
    <property type="entry name" value="AAA"/>
    <property type="match status" value="1"/>
</dbReference>
<keyword evidence="7" id="KW-0479">Metal-binding</keyword>
<evidence type="ECO:0000256" key="7">
    <source>
        <dbReference type="RuleBase" id="RU367045"/>
    </source>
</evidence>
<evidence type="ECO:0000313" key="9">
    <source>
        <dbReference type="EMBL" id="KAJ6396877.1"/>
    </source>
</evidence>
<dbReference type="EMBL" id="JAPFFI010000004">
    <property type="protein sequence ID" value="KAJ6396877.1"/>
    <property type="molecule type" value="Genomic_DNA"/>
</dbReference>
<gene>
    <name evidence="9" type="ORF">OIU77_021832</name>
</gene>
<dbReference type="InterPro" id="IPR027417">
    <property type="entry name" value="P-loop_NTPase"/>
</dbReference>
<dbReference type="EC" id="3.6.4.6" evidence="7"/>
<dbReference type="InterPro" id="IPR003960">
    <property type="entry name" value="ATPase_AAA_CS"/>
</dbReference>
<dbReference type="InterPro" id="IPR039812">
    <property type="entry name" value="Vesicle-fus_ATPase"/>
</dbReference>
<reference evidence="9" key="2">
    <citation type="journal article" date="2023" name="Int. J. Mol. Sci.">
        <title>De Novo Assembly and Annotation of 11 Diverse Shrub Willow (Salix) Genomes Reveals Novel Gene Organization in Sex-Linked Regions.</title>
        <authorList>
            <person name="Hyden B."/>
            <person name="Feng K."/>
            <person name="Yates T.B."/>
            <person name="Jawdy S."/>
            <person name="Cereghino C."/>
            <person name="Smart L.B."/>
            <person name="Muchero W."/>
        </authorList>
    </citation>
    <scope>NUCLEOTIDE SEQUENCE</scope>
    <source>
        <tissue evidence="9">Shoot tip</tissue>
    </source>
</reference>
<dbReference type="CDD" id="cd19504">
    <property type="entry name" value="RecA-like_NSF-SEC18_r1-like"/>
    <property type="match status" value="1"/>
</dbReference>
<dbReference type="Proteomes" id="UP001141253">
    <property type="component" value="Chromosome 4"/>
</dbReference>
<organism evidence="9 10">
    <name type="scientific">Salix suchowensis</name>
    <dbReference type="NCBI Taxonomy" id="1278906"/>
    <lineage>
        <taxon>Eukaryota</taxon>
        <taxon>Viridiplantae</taxon>
        <taxon>Streptophyta</taxon>
        <taxon>Embryophyta</taxon>
        <taxon>Tracheophyta</taxon>
        <taxon>Spermatophyta</taxon>
        <taxon>Magnoliopsida</taxon>
        <taxon>eudicotyledons</taxon>
        <taxon>Gunneridae</taxon>
        <taxon>Pentapetalae</taxon>
        <taxon>rosids</taxon>
        <taxon>fabids</taxon>
        <taxon>Malpighiales</taxon>
        <taxon>Salicaceae</taxon>
        <taxon>Saliceae</taxon>
        <taxon>Salix</taxon>
    </lineage>
</organism>
<protein>
    <recommendedName>
        <fullName evidence="7">Vesicle-fusing ATPase</fullName>
        <ecNumber evidence="7">3.6.4.6</ecNumber>
    </recommendedName>
</protein>
<comment type="cofactor">
    <cofactor evidence="7">
        <name>Mg(2+)</name>
        <dbReference type="ChEBI" id="CHEBI:18420"/>
    </cofactor>
    <text evidence="7">Binds 1 Mg(2+) ion per subunit.</text>
</comment>
<keyword evidence="7" id="KW-0931">ER-Golgi transport</keyword>
<dbReference type="InterPro" id="IPR003959">
    <property type="entry name" value="ATPase_AAA_core"/>
</dbReference>
<dbReference type="Pfam" id="PF17862">
    <property type="entry name" value="AAA_lid_3"/>
    <property type="match status" value="1"/>
</dbReference>
<dbReference type="Gene3D" id="1.10.8.60">
    <property type="match status" value="1"/>
</dbReference>
<evidence type="ECO:0000256" key="4">
    <source>
        <dbReference type="ARBA" id="ARBA00022840"/>
    </source>
</evidence>
<proteinExistence type="inferred from homology"/>
<keyword evidence="3 6" id="KW-0547">Nucleotide-binding</keyword>
<accession>A0ABQ9CB42</accession>
<evidence type="ECO:0000256" key="3">
    <source>
        <dbReference type="ARBA" id="ARBA00022741"/>
    </source>
</evidence>
<dbReference type="PANTHER" id="PTHR23078">
    <property type="entry name" value="VESICULAR-FUSION PROTEIN NSF"/>
    <property type="match status" value="1"/>
</dbReference>
<dbReference type="InterPro" id="IPR041569">
    <property type="entry name" value="AAA_lid_3"/>
</dbReference>
<dbReference type="InterPro" id="IPR003593">
    <property type="entry name" value="AAA+_ATPase"/>
</dbReference>